<comment type="caution">
    <text evidence="2">The sequence shown here is derived from an EMBL/GenBank/DDBJ whole genome shotgun (WGS) entry which is preliminary data.</text>
</comment>
<sequence>MIYTERLQIRKYTLLDAPFIYELMNSEGWLKNIGNRNINSIADAEAYLERHYLSIYSSQGFGPYKVLLKDSSTAIGSCGLYKRDNLDFPDIGFAFLPEFVGQGYALEAAKAIMKYASEELKIEKIVGITLPENITSVKLLKKIGLAEIGTYNFEYVEELLLFST</sequence>
<gene>
    <name evidence="2" type="ORF">KIV10_10570</name>
</gene>
<dbReference type="PANTHER" id="PTHR43792">
    <property type="entry name" value="GNAT FAMILY, PUTATIVE (AFU_ORTHOLOGUE AFUA_3G00765)-RELATED-RELATED"/>
    <property type="match status" value="1"/>
</dbReference>
<dbReference type="EMBL" id="JAHCTB010000004">
    <property type="protein sequence ID" value="MBT0608629.1"/>
    <property type="molecule type" value="Genomic_DNA"/>
</dbReference>
<evidence type="ECO:0000313" key="3">
    <source>
        <dbReference type="Proteomes" id="UP001297092"/>
    </source>
</evidence>
<keyword evidence="3" id="KW-1185">Reference proteome</keyword>
<dbReference type="Proteomes" id="UP001297092">
    <property type="component" value="Unassembled WGS sequence"/>
</dbReference>
<dbReference type="PANTHER" id="PTHR43792:SF1">
    <property type="entry name" value="N-ACETYLTRANSFERASE DOMAIN-CONTAINING PROTEIN"/>
    <property type="match status" value="1"/>
</dbReference>
<name>A0ABS5S5Z2_9FLAO</name>
<dbReference type="InterPro" id="IPR051531">
    <property type="entry name" value="N-acetyltransferase"/>
</dbReference>
<dbReference type="InterPro" id="IPR000182">
    <property type="entry name" value="GNAT_dom"/>
</dbReference>
<dbReference type="SUPFAM" id="SSF55729">
    <property type="entry name" value="Acyl-CoA N-acyltransferases (Nat)"/>
    <property type="match status" value="1"/>
</dbReference>
<accession>A0ABS5S5Z2</accession>
<dbReference type="RefSeq" id="WP_214113488.1">
    <property type="nucleotide sequence ID" value="NZ_JAHCTB010000004.1"/>
</dbReference>
<feature type="domain" description="N-acetyltransferase" evidence="1">
    <location>
        <begin position="7"/>
        <end position="164"/>
    </location>
</feature>
<dbReference type="PROSITE" id="PS51186">
    <property type="entry name" value="GNAT"/>
    <property type="match status" value="1"/>
</dbReference>
<dbReference type="Gene3D" id="3.40.630.30">
    <property type="match status" value="1"/>
</dbReference>
<organism evidence="2 3">
    <name type="scientific">Aequorivita echinoideorum</name>
    <dbReference type="NCBI Taxonomy" id="1549647"/>
    <lineage>
        <taxon>Bacteria</taxon>
        <taxon>Pseudomonadati</taxon>
        <taxon>Bacteroidota</taxon>
        <taxon>Flavobacteriia</taxon>
        <taxon>Flavobacteriales</taxon>
        <taxon>Flavobacteriaceae</taxon>
        <taxon>Aequorivita</taxon>
    </lineage>
</organism>
<protein>
    <submittedName>
        <fullName evidence="2">GNAT family N-acetyltransferase</fullName>
    </submittedName>
</protein>
<proteinExistence type="predicted"/>
<reference evidence="2 3" key="1">
    <citation type="submission" date="2021-05" db="EMBL/GenBank/DDBJ databases">
        <title>Aequorivita echinoideorum JCM 30378 genome.</title>
        <authorList>
            <person name="Zhang H."/>
            <person name="Li C."/>
        </authorList>
    </citation>
    <scope>NUCLEOTIDE SEQUENCE [LARGE SCALE GENOMIC DNA]</scope>
    <source>
        <strain evidence="2 3">JCM30378</strain>
    </source>
</reference>
<dbReference type="InterPro" id="IPR016181">
    <property type="entry name" value="Acyl_CoA_acyltransferase"/>
</dbReference>
<evidence type="ECO:0000313" key="2">
    <source>
        <dbReference type="EMBL" id="MBT0608629.1"/>
    </source>
</evidence>
<evidence type="ECO:0000259" key="1">
    <source>
        <dbReference type="PROSITE" id="PS51186"/>
    </source>
</evidence>
<dbReference type="Pfam" id="PF13302">
    <property type="entry name" value="Acetyltransf_3"/>
    <property type="match status" value="1"/>
</dbReference>